<feature type="non-terminal residue" evidence="1">
    <location>
        <position position="1"/>
    </location>
</feature>
<dbReference type="AlphaFoldDB" id="X0ZGA9"/>
<reference evidence="1" key="1">
    <citation type="journal article" date="2014" name="Front. Microbiol.">
        <title>High frequency of phylogenetically diverse reductive dehalogenase-homologous genes in deep subseafloor sedimentary metagenomes.</title>
        <authorList>
            <person name="Kawai M."/>
            <person name="Futagami T."/>
            <person name="Toyoda A."/>
            <person name="Takaki Y."/>
            <person name="Nishi S."/>
            <person name="Hori S."/>
            <person name="Arai W."/>
            <person name="Tsubouchi T."/>
            <person name="Morono Y."/>
            <person name="Uchiyama I."/>
            <person name="Ito T."/>
            <person name="Fujiyama A."/>
            <person name="Inagaki F."/>
            <person name="Takami H."/>
        </authorList>
    </citation>
    <scope>NUCLEOTIDE SEQUENCE</scope>
    <source>
        <strain evidence="1">Expedition CK06-06</strain>
    </source>
</reference>
<gene>
    <name evidence="1" type="ORF">S01H1_86290</name>
</gene>
<feature type="non-terminal residue" evidence="1">
    <location>
        <position position="34"/>
    </location>
</feature>
<proteinExistence type="predicted"/>
<organism evidence="1">
    <name type="scientific">marine sediment metagenome</name>
    <dbReference type="NCBI Taxonomy" id="412755"/>
    <lineage>
        <taxon>unclassified sequences</taxon>
        <taxon>metagenomes</taxon>
        <taxon>ecological metagenomes</taxon>
    </lineage>
</organism>
<accession>X0ZGA9</accession>
<name>X0ZGA9_9ZZZZ</name>
<evidence type="ECO:0000313" key="1">
    <source>
        <dbReference type="EMBL" id="GAG47366.1"/>
    </source>
</evidence>
<protein>
    <submittedName>
        <fullName evidence="1">Uncharacterized protein</fullName>
    </submittedName>
</protein>
<dbReference type="EMBL" id="BARS01059692">
    <property type="protein sequence ID" value="GAG47366.1"/>
    <property type="molecule type" value="Genomic_DNA"/>
</dbReference>
<sequence>YEDWSSDMSKEFLFSSIVDNPFEEFYFCMPGVFS</sequence>
<comment type="caution">
    <text evidence="1">The sequence shown here is derived from an EMBL/GenBank/DDBJ whole genome shotgun (WGS) entry which is preliminary data.</text>
</comment>